<evidence type="ECO:0000259" key="1">
    <source>
        <dbReference type="Pfam" id="PF12728"/>
    </source>
</evidence>
<feature type="domain" description="Helix-turn-helix" evidence="1">
    <location>
        <begin position="12"/>
        <end position="59"/>
    </location>
</feature>
<dbReference type="InterPro" id="IPR009061">
    <property type="entry name" value="DNA-bd_dom_put_sf"/>
</dbReference>
<dbReference type="AlphaFoldDB" id="G5CIZ1"/>
<dbReference type="SUPFAM" id="SSF46955">
    <property type="entry name" value="Putative DNA-binding domain"/>
    <property type="match status" value="1"/>
</dbReference>
<dbReference type="Pfam" id="PF12728">
    <property type="entry name" value="HTH_17"/>
    <property type="match status" value="1"/>
</dbReference>
<gene>
    <name evidence="2" type="primary">orfL20</name>
</gene>
<protein>
    <submittedName>
        <fullName evidence="2">DNA-binding domain protein</fullName>
    </submittedName>
</protein>
<proteinExistence type="predicted"/>
<organism evidence="2">
    <name type="scientific">Sulfobacillus thermotolerans</name>
    <dbReference type="NCBI Taxonomy" id="338644"/>
    <lineage>
        <taxon>Bacteria</taxon>
        <taxon>Bacillati</taxon>
        <taxon>Bacillota</taxon>
        <taxon>Clostridia</taxon>
        <taxon>Eubacteriales</taxon>
        <taxon>Clostridiales Family XVII. Incertae Sedis</taxon>
        <taxon>Sulfobacillus</taxon>
    </lineage>
</organism>
<keyword evidence="2" id="KW-0238">DNA-binding</keyword>
<dbReference type="RefSeq" id="WP_031942635.1">
    <property type="nucleotide sequence ID" value="NC_025041.1"/>
</dbReference>
<dbReference type="InterPro" id="IPR041657">
    <property type="entry name" value="HTH_17"/>
</dbReference>
<dbReference type="GO" id="GO:0003677">
    <property type="term" value="F:DNA binding"/>
    <property type="evidence" value="ECO:0007669"/>
    <property type="project" value="UniProtKB-KW"/>
</dbReference>
<reference evidence="2" key="1">
    <citation type="journal article" date="2011" name="Appl. Environ. Microbiol.">
        <title>Two Large, Related, Cryptic Plasmids from Geographically Distinct Isolates of Sulfobacillus thermotolerans.</title>
        <authorList>
            <person name="Deane S.M."/>
            <person name="Rawlings D.E."/>
        </authorList>
    </citation>
    <scope>NUCLEOTIDE SEQUENCE</scope>
    <source>
        <strain evidence="2">L15</strain>
        <plasmid evidence="2">pL15</plasmid>
    </source>
</reference>
<dbReference type="EMBL" id="JN119829">
    <property type="protein sequence ID" value="AEP14268.1"/>
    <property type="molecule type" value="Genomic_DNA"/>
</dbReference>
<dbReference type="Gene3D" id="1.10.10.10">
    <property type="entry name" value="Winged helix-like DNA-binding domain superfamily/Winged helix DNA-binding domain"/>
    <property type="match status" value="1"/>
</dbReference>
<dbReference type="InterPro" id="IPR010093">
    <property type="entry name" value="SinI_DNA-bd"/>
</dbReference>
<keyword evidence="2" id="KW-0614">Plasmid</keyword>
<dbReference type="InterPro" id="IPR036388">
    <property type="entry name" value="WH-like_DNA-bd_sf"/>
</dbReference>
<evidence type="ECO:0000313" key="2">
    <source>
        <dbReference type="EMBL" id="AEP14268.1"/>
    </source>
</evidence>
<accession>G5CIZ1</accession>
<geneLocation type="plasmid" evidence="2">
    <name>pL15</name>
</geneLocation>
<sequence>MPEDDSHWPEILTVAQVAEWLQVNPYTVREEARRGHLPGRKVGREWRFSRAAILAWLHGNPPETLR</sequence>
<name>G5CIZ1_9FIRM</name>
<dbReference type="NCBIfam" id="TIGR01764">
    <property type="entry name" value="excise"/>
    <property type="match status" value="1"/>
</dbReference>